<organism evidence="1 2">
    <name type="scientific">Microbotryum silenes-dioicae</name>
    <dbReference type="NCBI Taxonomy" id="796604"/>
    <lineage>
        <taxon>Eukaryota</taxon>
        <taxon>Fungi</taxon>
        <taxon>Dikarya</taxon>
        <taxon>Basidiomycota</taxon>
        <taxon>Pucciniomycotina</taxon>
        <taxon>Microbotryomycetes</taxon>
        <taxon>Microbotryales</taxon>
        <taxon>Microbotryaceae</taxon>
        <taxon>Microbotryum</taxon>
    </lineage>
</organism>
<dbReference type="Proteomes" id="UP000249464">
    <property type="component" value="Unassembled WGS sequence"/>
</dbReference>
<protein>
    <submittedName>
        <fullName evidence="1">BQ5605_C027g10379 protein</fullName>
    </submittedName>
</protein>
<proteinExistence type="predicted"/>
<evidence type="ECO:0000313" key="1">
    <source>
        <dbReference type="EMBL" id="SGZ28577.1"/>
    </source>
</evidence>
<gene>
    <name evidence="1" type="primary">BQ5605_C027g10379</name>
    <name evidence="1" type="ORF">BQ5605_C027G10379</name>
</gene>
<name>A0A2X0PGR1_9BASI</name>
<keyword evidence="2" id="KW-1185">Reference proteome</keyword>
<dbReference type="AlphaFoldDB" id="A0A2X0PGR1"/>
<dbReference type="EMBL" id="FQNC01000089">
    <property type="protein sequence ID" value="SGZ28577.1"/>
    <property type="molecule type" value="Genomic_DNA"/>
</dbReference>
<evidence type="ECO:0000313" key="2">
    <source>
        <dbReference type="Proteomes" id="UP000249464"/>
    </source>
</evidence>
<accession>A0A2X0PGR1</accession>
<sequence>MHFAKASLSLGINVITLTNHFVAAKSDAVATPELCGKGGRKKDPVTTLICSDASSVCRDIKWSVVASRNRWIPLGD</sequence>
<reference evidence="1 2" key="1">
    <citation type="submission" date="2016-11" db="EMBL/GenBank/DDBJ databases">
        <authorList>
            <person name="Jaros S."/>
            <person name="Januszkiewicz K."/>
            <person name="Wedrychowicz H."/>
        </authorList>
    </citation>
    <scope>NUCLEOTIDE SEQUENCE [LARGE SCALE GENOMIC DNA]</scope>
</reference>